<evidence type="ECO:0000256" key="2">
    <source>
        <dbReference type="ARBA" id="ARBA00006210"/>
    </source>
</evidence>
<comment type="subcellular location">
    <subcellularLocation>
        <location evidence="1 9">Nucleus</location>
    </subcellularLocation>
</comment>
<keyword evidence="6 9" id="KW-0804">Transcription</keyword>
<dbReference type="PANTHER" id="PTHR12881">
    <property type="entry name" value="MEDIATOR OF RNA POLYMERASE II TRANSCRIPTION SUBUNIT 1"/>
    <property type="match status" value="1"/>
</dbReference>
<evidence type="ECO:0000313" key="12">
    <source>
        <dbReference type="Proteomes" id="UP000264820"/>
    </source>
</evidence>
<evidence type="ECO:0000259" key="10">
    <source>
        <dbReference type="Pfam" id="PF10744"/>
    </source>
</evidence>
<name>A0A3Q2XYN4_HIPCM</name>
<dbReference type="GO" id="GO:0016592">
    <property type="term" value="C:mediator complex"/>
    <property type="evidence" value="ECO:0007669"/>
    <property type="project" value="InterPro"/>
</dbReference>
<evidence type="ECO:0000256" key="5">
    <source>
        <dbReference type="ARBA" id="ARBA00023159"/>
    </source>
</evidence>
<dbReference type="GO" id="GO:0042974">
    <property type="term" value="F:nuclear retinoic acid receptor binding"/>
    <property type="evidence" value="ECO:0007669"/>
    <property type="project" value="TreeGrafter"/>
</dbReference>
<dbReference type="GO" id="GO:0097067">
    <property type="term" value="P:cellular response to thyroid hormone stimulus"/>
    <property type="evidence" value="ECO:0007669"/>
    <property type="project" value="TreeGrafter"/>
</dbReference>
<dbReference type="Pfam" id="PF10744">
    <property type="entry name" value="Med1"/>
    <property type="match status" value="2"/>
</dbReference>
<feature type="domain" description="Mediator complex subunit Med1" evidence="10">
    <location>
        <begin position="38"/>
        <end position="130"/>
    </location>
</feature>
<keyword evidence="5 9" id="KW-0010">Activator</keyword>
<proteinExistence type="inferred from homology"/>
<evidence type="ECO:0000256" key="4">
    <source>
        <dbReference type="ARBA" id="ARBA00023015"/>
    </source>
</evidence>
<evidence type="ECO:0000256" key="1">
    <source>
        <dbReference type="ARBA" id="ARBA00004123"/>
    </source>
</evidence>
<organism evidence="11 12">
    <name type="scientific">Hippocampus comes</name>
    <name type="common">Tiger tail seahorse</name>
    <dbReference type="NCBI Taxonomy" id="109280"/>
    <lineage>
        <taxon>Eukaryota</taxon>
        <taxon>Metazoa</taxon>
        <taxon>Chordata</taxon>
        <taxon>Craniata</taxon>
        <taxon>Vertebrata</taxon>
        <taxon>Euteleostomi</taxon>
        <taxon>Actinopterygii</taxon>
        <taxon>Neopterygii</taxon>
        <taxon>Teleostei</taxon>
        <taxon>Neoteleostei</taxon>
        <taxon>Acanthomorphata</taxon>
        <taxon>Syngnathiaria</taxon>
        <taxon>Syngnathiformes</taxon>
        <taxon>Syngnathoidei</taxon>
        <taxon>Syngnathidae</taxon>
        <taxon>Hippocampus</taxon>
    </lineage>
</organism>
<evidence type="ECO:0000256" key="9">
    <source>
        <dbReference type="RuleBase" id="RU364059"/>
    </source>
</evidence>
<dbReference type="GO" id="GO:0046966">
    <property type="term" value="F:nuclear thyroid hormone receptor binding"/>
    <property type="evidence" value="ECO:0007669"/>
    <property type="project" value="TreeGrafter"/>
</dbReference>
<comment type="similarity">
    <text evidence="2 9">Belongs to the Mediator complex subunit 1 family.</text>
</comment>
<evidence type="ECO:0000256" key="8">
    <source>
        <dbReference type="ARBA" id="ARBA00031254"/>
    </source>
</evidence>
<accession>A0A3Q2XYN4</accession>
<dbReference type="InterPro" id="IPR019680">
    <property type="entry name" value="Mediator_Med1"/>
</dbReference>
<dbReference type="InterPro" id="IPR051999">
    <property type="entry name" value="Mediator_complex_subunit_1"/>
</dbReference>
<reference evidence="11" key="1">
    <citation type="submission" date="2025-08" db="UniProtKB">
        <authorList>
            <consortium name="Ensembl"/>
        </authorList>
    </citation>
    <scope>IDENTIFICATION</scope>
</reference>
<evidence type="ECO:0000313" key="11">
    <source>
        <dbReference type="Ensembl" id="ENSHCOP00000010110.1"/>
    </source>
</evidence>
<feature type="domain" description="Mediator complex subunit Med1" evidence="10">
    <location>
        <begin position="140"/>
        <end position="254"/>
    </location>
</feature>
<evidence type="ECO:0000256" key="3">
    <source>
        <dbReference type="ARBA" id="ARBA00020612"/>
    </source>
</evidence>
<dbReference type="AlphaFoldDB" id="A0A3Q2XYN4"/>
<keyword evidence="12" id="KW-1185">Reference proteome</keyword>
<dbReference type="OMA" id="HLTRIVF"/>
<dbReference type="PANTHER" id="PTHR12881:SF4">
    <property type="entry name" value="MEDIATOR OF RNA POLYMERASE II TRANSCRIPTION SUBUNIT 1"/>
    <property type="match status" value="1"/>
</dbReference>
<keyword evidence="7 9" id="KW-0539">Nucleus</keyword>
<dbReference type="Ensembl" id="ENSHCOT00000016412.1">
    <property type="protein sequence ID" value="ENSHCOP00000010110.1"/>
    <property type="gene ID" value="ENSHCOG00000012691.1"/>
</dbReference>
<comment type="function">
    <text evidence="9">Component of the Mediator complex, a coactivator involved in the regulated transcription of nearly all RNA polymerase II-dependent genes. Mediator functions as a bridge to convey information from gene-specific regulatory proteins to the basal RNA polymerase II transcription machinery. Mediator is recruited to promoters by direct interactions with regulatory proteins and serves as a scaffold for the assembly of a functional preinitiation complex with RNA polymerase II and the general transcription factors.</text>
</comment>
<keyword evidence="4 9" id="KW-0805">Transcription regulation</keyword>
<sequence>NKTKTSLHAKYASKNWNETFQLVRKCMVTDVALVCALVSSINAMRSRLELAAQRQGMGFHFTEATCYLTADLFYVEAALLPCGGVDEVTVAPHGGAPSVSKDFSEFSARLKDLASQYDYSVDIAGVISCFPVSFPVLSPTSEVAHETLPACFVLRLKPTIPTLRSFVDKINQITGLYTFNGVIEIYQILARASDMLLPGDVTHTYVFPAEAWEAASHAGVALDAVPFTHAAHVPRLVELLRHQCAINTLLKSCMSQVSDCDHHFEVRPEADTDFSVTFQRPDKNSLAICKRVLLRHNILKCMSIPLSLHALYEKMKLTAAAPPDSEKDSTTSLCLLANMSPDAPAGISPH</sequence>
<protein>
    <recommendedName>
        <fullName evidence="3 9">Mediator of RNA polymerase II transcription subunit 1</fullName>
    </recommendedName>
    <alternativeName>
        <fullName evidence="8 9">Mediator complex subunit 1</fullName>
    </alternativeName>
</protein>
<reference evidence="11" key="2">
    <citation type="submission" date="2025-09" db="UniProtKB">
        <authorList>
            <consortium name="Ensembl"/>
        </authorList>
    </citation>
    <scope>IDENTIFICATION</scope>
</reference>
<dbReference type="GeneTree" id="ENSGT00660000095569"/>
<evidence type="ECO:0000256" key="7">
    <source>
        <dbReference type="ARBA" id="ARBA00023242"/>
    </source>
</evidence>
<dbReference type="GO" id="GO:0003712">
    <property type="term" value="F:transcription coregulator activity"/>
    <property type="evidence" value="ECO:0007669"/>
    <property type="project" value="InterPro"/>
</dbReference>
<dbReference type="Proteomes" id="UP000264820">
    <property type="component" value="Unplaced"/>
</dbReference>
<dbReference type="GO" id="GO:0045944">
    <property type="term" value="P:positive regulation of transcription by RNA polymerase II"/>
    <property type="evidence" value="ECO:0007669"/>
    <property type="project" value="UniProtKB-ARBA"/>
</dbReference>
<evidence type="ECO:0000256" key="6">
    <source>
        <dbReference type="ARBA" id="ARBA00023163"/>
    </source>
</evidence>
<dbReference type="GO" id="GO:0042809">
    <property type="term" value="F:nuclear vitamin D receptor binding"/>
    <property type="evidence" value="ECO:0007669"/>
    <property type="project" value="TreeGrafter"/>
</dbReference>